<evidence type="ECO:0000313" key="5">
    <source>
        <dbReference type="Proteomes" id="UP000433876"/>
    </source>
</evidence>
<feature type="compositionally biased region" description="Basic and acidic residues" evidence="2">
    <location>
        <begin position="573"/>
        <end position="584"/>
    </location>
</feature>
<sequence>MIPRPEFFLVRPDTEILRNDTGAIQREQGPMVPLIAVDELPDWIDIGLPRELTVEQTMGLYNLGMVSHNGDTYRVRIIEPNSQEEFVWKRAGESSKATLVSSGVCAPPRQRTMAHPEQQSQRVPYHSSTASTGRDPRSIHYPSAAEPCTHPAHPNVAAASSNPNRLTRAKDEHSVRWADLVERSMARDTEAAHGPRRHSTLLAPPPSPQIPPHSHPTVHRDAMTPDRRASIPHSILAAPPHTTNTNVNIDTATPTTNTAPVSAANPANPGEYCRHWCQHGTCKWGTFCRHKHAMPTTLEGLLEVGLFEIPAWWISATGIGMSSNKTKQNAAAAVAASPTNPACGNGGGTSGAGSGAPPPPISCTPMTHGHNNLHHHMLPAIMGTGAGVGVGASSAKKLSNRKLKAQQREFNQRLRLLSSMLIPPGYGGPLRHPADALLMHGMSGMPGYGSSAAPGPGQHQLLQQQIQQIQQHQHQQQKFERERERERKGEKTPLDRSHKNVKVTFNEDGTVSLVTAGGGSAAAGQGQGQAGSASTSGPAGVAAGASSTDVSSSTTETGKPSASAGDGGGATDETDRRRENDTKPVKGLANSMHAPKQQDQQGQVVVTIPPPGNNMSKKATCEDENEGGGNGAGSSAVQQLADIVPLLVEI</sequence>
<dbReference type="AlphaFoldDB" id="A0A8S9A2M1"/>
<gene>
    <name evidence="4" type="ORF">SMACR_04635</name>
</gene>
<accession>A0A8S9A2M1</accession>
<feature type="region of interest" description="Disordered" evidence="2">
    <location>
        <begin position="187"/>
        <end position="221"/>
    </location>
</feature>
<feature type="compositionally biased region" description="Pro residues" evidence="2">
    <location>
        <begin position="203"/>
        <end position="214"/>
    </location>
</feature>
<feature type="compositionally biased region" description="Gly residues" evidence="2">
    <location>
        <begin position="345"/>
        <end position="354"/>
    </location>
</feature>
<feature type="compositionally biased region" description="Gly residues" evidence="2">
    <location>
        <begin position="519"/>
        <end position="529"/>
    </location>
</feature>
<organism evidence="4 5">
    <name type="scientific">Sordaria macrospora</name>
    <dbReference type="NCBI Taxonomy" id="5147"/>
    <lineage>
        <taxon>Eukaryota</taxon>
        <taxon>Fungi</taxon>
        <taxon>Dikarya</taxon>
        <taxon>Ascomycota</taxon>
        <taxon>Pezizomycotina</taxon>
        <taxon>Sordariomycetes</taxon>
        <taxon>Sordariomycetidae</taxon>
        <taxon>Sordariales</taxon>
        <taxon>Sordariaceae</taxon>
        <taxon>Sordaria</taxon>
    </lineage>
</organism>
<reference evidence="4 5" key="1">
    <citation type="submission" date="2017-07" db="EMBL/GenBank/DDBJ databases">
        <title>Genome sequence of the Sordaria macrospora wild type strain R19027.</title>
        <authorList>
            <person name="Nowrousian M."/>
            <person name="Teichert I."/>
            <person name="Kueck U."/>
        </authorList>
    </citation>
    <scope>NUCLEOTIDE SEQUENCE [LARGE SCALE GENOMIC DNA]</scope>
    <source>
        <strain evidence="4 5">R19027</strain>
        <tissue evidence="4">Mycelium</tissue>
    </source>
</reference>
<dbReference type="VEuPathDB" id="FungiDB:SMAC_04635"/>
<dbReference type="PROSITE" id="PS50103">
    <property type="entry name" value="ZF_C3H1"/>
    <property type="match status" value="1"/>
</dbReference>
<dbReference type="Proteomes" id="UP000433876">
    <property type="component" value="Unassembled WGS sequence"/>
</dbReference>
<protein>
    <recommendedName>
        <fullName evidence="3">C3H1-type domain-containing protein</fullName>
    </recommendedName>
</protein>
<comment type="caution">
    <text evidence="4">The sequence shown here is derived from an EMBL/GenBank/DDBJ whole genome shotgun (WGS) entry which is preliminary data.</text>
</comment>
<evidence type="ECO:0000313" key="4">
    <source>
        <dbReference type="EMBL" id="KAA8636068.1"/>
    </source>
</evidence>
<feature type="compositionally biased region" description="Polar residues" evidence="2">
    <location>
        <begin position="117"/>
        <end position="132"/>
    </location>
</feature>
<dbReference type="OMA" id="CEDENEG"/>
<dbReference type="InterPro" id="IPR000571">
    <property type="entry name" value="Znf_CCCH"/>
</dbReference>
<proteinExistence type="predicted"/>
<dbReference type="GO" id="GO:0008270">
    <property type="term" value="F:zinc ion binding"/>
    <property type="evidence" value="ECO:0007669"/>
    <property type="project" value="UniProtKB-KW"/>
</dbReference>
<name>A0A8S9A2M1_SORMA</name>
<keyword evidence="1" id="KW-0479">Metal-binding</keyword>
<feature type="region of interest" description="Disordered" evidence="2">
    <location>
        <begin position="99"/>
        <end position="172"/>
    </location>
</feature>
<evidence type="ECO:0000256" key="1">
    <source>
        <dbReference type="PROSITE-ProRule" id="PRU00723"/>
    </source>
</evidence>
<feature type="region of interest" description="Disordered" evidence="2">
    <location>
        <begin position="519"/>
        <end position="636"/>
    </location>
</feature>
<feature type="region of interest" description="Disordered" evidence="2">
    <location>
        <begin position="345"/>
        <end position="369"/>
    </location>
</feature>
<feature type="compositionally biased region" description="Low complexity" evidence="2">
    <location>
        <begin position="530"/>
        <end position="564"/>
    </location>
</feature>
<keyword evidence="1" id="KW-0862">Zinc</keyword>
<keyword evidence="1" id="KW-0863">Zinc-finger</keyword>
<feature type="zinc finger region" description="C3H1-type" evidence="1">
    <location>
        <begin position="267"/>
        <end position="295"/>
    </location>
</feature>
<feature type="compositionally biased region" description="Basic and acidic residues" evidence="2">
    <location>
        <begin position="477"/>
        <end position="498"/>
    </location>
</feature>
<evidence type="ECO:0000256" key="2">
    <source>
        <dbReference type="SAM" id="MobiDB-lite"/>
    </source>
</evidence>
<feature type="domain" description="C3H1-type" evidence="3">
    <location>
        <begin position="267"/>
        <end position="295"/>
    </location>
</feature>
<dbReference type="EMBL" id="NMPR01000007">
    <property type="protein sequence ID" value="KAA8636068.1"/>
    <property type="molecule type" value="Genomic_DNA"/>
</dbReference>
<evidence type="ECO:0000259" key="3">
    <source>
        <dbReference type="PROSITE" id="PS50103"/>
    </source>
</evidence>
<feature type="region of interest" description="Disordered" evidence="2">
    <location>
        <begin position="469"/>
        <end position="505"/>
    </location>
</feature>